<feature type="coiled-coil region" evidence="1">
    <location>
        <begin position="39"/>
        <end position="66"/>
    </location>
</feature>
<feature type="compositionally biased region" description="Basic and acidic residues" evidence="2">
    <location>
        <begin position="194"/>
        <end position="204"/>
    </location>
</feature>
<reference evidence="3 4" key="1">
    <citation type="journal article" date="2012" name="PLoS Pathog.">
        <title>Comparative pathogenomics reveals horizontally acquired novel virulence genes in fungi infecting cereal hosts.</title>
        <authorList>
            <person name="Gardiner D.M."/>
            <person name="McDonald M.C."/>
            <person name="Covarelli L."/>
            <person name="Solomon P.S."/>
            <person name="Rusu A.G."/>
            <person name="Marshall M."/>
            <person name="Kazan K."/>
            <person name="Chakraborty S."/>
            <person name="McDonald B.A."/>
            <person name="Manners J.M."/>
        </authorList>
    </citation>
    <scope>NUCLEOTIDE SEQUENCE [LARGE SCALE GENOMIC DNA]</scope>
    <source>
        <strain evidence="3 4">CS3096</strain>
    </source>
</reference>
<accession>K3VB65</accession>
<gene>
    <name evidence="3" type="ORF">FPSE_09042</name>
</gene>
<evidence type="ECO:0000256" key="1">
    <source>
        <dbReference type="SAM" id="Coils"/>
    </source>
</evidence>
<name>K3VB65_FUSPC</name>
<dbReference type="EMBL" id="AFNW01000304">
    <property type="protein sequence ID" value="EKJ70749.1"/>
    <property type="molecule type" value="Genomic_DNA"/>
</dbReference>
<dbReference type="AlphaFoldDB" id="K3VB65"/>
<feature type="coiled-coil region" evidence="1">
    <location>
        <begin position="96"/>
        <end position="156"/>
    </location>
</feature>
<dbReference type="HOGENOM" id="CLU_1256081_0_0_1"/>
<dbReference type="Proteomes" id="UP000007978">
    <property type="component" value="Chromosome 1"/>
</dbReference>
<sequence length="220" mass="25259">MDEDNTMEGNPNHCADEDNMMEGNPLLYLYIGTTRDSVVTDLKAELAEVKKQLAAREEQFIELSQRTAAMQTEFSNIVATLNQKNTDFNKRFSKTKADAAQRAETIDEKLEILDERYTRAYEAQTEQAEYLWSCYARTRDDEIEALTGRLDAVENEVKIMEIGSMRIKRDAIQKDHLSSKLWMALTGDRPSPTPDRKRQAREARLPLPERLMSDESESEG</sequence>
<comment type="caution">
    <text evidence="3">The sequence shown here is derived from an EMBL/GenBank/DDBJ whole genome shotgun (WGS) entry which is preliminary data.</text>
</comment>
<dbReference type="KEGG" id="fpu:FPSE_09042"/>
<protein>
    <submittedName>
        <fullName evidence="3">Uncharacterized protein</fullName>
    </submittedName>
</protein>
<feature type="region of interest" description="Disordered" evidence="2">
    <location>
        <begin position="184"/>
        <end position="220"/>
    </location>
</feature>
<evidence type="ECO:0000313" key="3">
    <source>
        <dbReference type="EMBL" id="EKJ70749.1"/>
    </source>
</evidence>
<organism evidence="3 4">
    <name type="scientific">Fusarium pseudograminearum (strain CS3096)</name>
    <name type="common">Wheat and barley crown-rot fungus</name>
    <dbReference type="NCBI Taxonomy" id="1028729"/>
    <lineage>
        <taxon>Eukaryota</taxon>
        <taxon>Fungi</taxon>
        <taxon>Dikarya</taxon>
        <taxon>Ascomycota</taxon>
        <taxon>Pezizomycotina</taxon>
        <taxon>Sordariomycetes</taxon>
        <taxon>Hypocreomycetidae</taxon>
        <taxon>Hypocreales</taxon>
        <taxon>Nectriaceae</taxon>
        <taxon>Fusarium</taxon>
    </lineage>
</organism>
<dbReference type="GeneID" id="20367659"/>
<proteinExistence type="predicted"/>
<evidence type="ECO:0000313" key="4">
    <source>
        <dbReference type="Proteomes" id="UP000007978"/>
    </source>
</evidence>
<evidence type="ECO:0000256" key="2">
    <source>
        <dbReference type="SAM" id="MobiDB-lite"/>
    </source>
</evidence>
<keyword evidence="4" id="KW-1185">Reference proteome</keyword>
<dbReference type="RefSeq" id="XP_009260434.1">
    <property type="nucleotide sequence ID" value="XM_009262159.1"/>
</dbReference>
<keyword evidence="1" id="KW-0175">Coiled coil</keyword>